<feature type="transmembrane region" description="Helical" evidence="2">
    <location>
        <begin position="74"/>
        <end position="94"/>
    </location>
</feature>
<sequence length="180" mass="19988">MVLGEISQVSDLKKVNLFSVRNFSNDSSRPEVDTTKPEVDTTKPEVDTTKPEVDTTKLEVNTTSPVPPPSNSGIIAAVVIIVLLLAAVLVAYFVHKYIIIRRHKVVYRYSLLQQDDGKDNAYENALAAKPIVYEDSSDDEELNSPAVPRNATNGNPFKQPKVPVKSYHDDSDVVRYAELM</sequence>
<gene>
    <name evidence="3" type="ORF">KUTeg_020241</name>
</gene>
<keyword evidence="4" id="KW-1185">Reference proteome</keyword>
<comment type="caution">
    <text evidence="3">The sequence shown here is derived from an EMBL/GenBank/DDBJ whole genome shotgun (WGS) entry which is preliminary data.</text>
</comment>
<keyword evidence="2" id="KW-0812">Transmembrane</keyword>
<keyword evidence="2" id="KW-1133">Transmembrane helix</keyword>
<name>A0ABQ9E7C6_TEGGR</name>
<proteinExistence type="predicted"/>
<protein>
    <submittedName>
        <fullName evidence="3">Uncharacterized protein</fullName>
    </submittedName>
</protein>
<evidence type="ECO:0000256" key="1">
    <source>
        <dbReference type="SAM" id="MobiDB-lite"/>
    </source>
</evidence>
<evidence type="ECO:0000256" key="2">
    <source>
        <dbReference type="SAM" id="Phobius"/>
    </source>
</evidence>
<feature type="region of interest" description="Disordered" evidence="1">
    <location>
        <begin position="133"/>
        <end position="169"/>
    </location>
</feature>
<keyword evidence="2" id="KW-0472">Membrane</keyword>
<reference evidence="3 4" key="1">
    <citation type="submission" date="2022-12" db="EMBL/GenBank/DDBJ databases">
        <title>Chromosome-level genome of Tegillarca granosa.</title>
        <authorList>
            <person name="Kim J."/>
        </authorList>
    </citation>
    <scope>NUCLEOTIDE SEQUENCE [LARGE SCALE GENOMIC DNA]</scope>
    <source>
        <strain evidence="3">Teg-2019</strain>
        <tissue evidence="3">Adductor muscle</tissue>
    </source>
</reference>
<dbReference type="EMBL" id="JARBDR010000918">
    <property type="protein sequence ID" value="KAJ8301254.1"/>
    <property type="molecule type" value="Genomic_DNA"/>
</dbReference>
<accession>A0ABQ9E7C6</accession>
<feature type="compositionally biased region" description="Basic and acidic residues" evidence="1">
    <location>
        <begin position="28"/>
        <end position="50"/>
    </location>
</feature>
<dbReference type="Proteomes" id="UP001217089">
    <property type="component" value="Unassembled WGS sequence"/>
</dbReference>
<feature type="region of interest" description="Disordered" evidence="1">
    <location>
        <begin position="23"/>
        <end position="50"/>
    </location>
</feature>
<evidence type="ECO:0000313" key="4">
    <source>
        <dbReference type="Proteomes" id="UP001217089"/>
    </source>
</evidence>
<organism evidence="3 4">
    <name type="scientific">Tegillarca granosa</name>
    <name type="common">Malaysian cockle</name>
    <name type="synonym">Anadara granosa</name>
    <dbReference type="NCBI Taxonomy" id="220873"/>
    <lineage>
        <taxon>Eukaryota</taxon>
        <taxon>Metazoa</taxon>
        <taxon>Spiralia</taxon>
        <taxon>Lophotrochozoa</taxon>
        <taxon>Mollusca</taxon>
        <taxon>Bivalvia</taxon>
        <taxon>Autobranchia</taxon>
        <taxon>Pteriomorphia</taxon>
        <taxon>Arcoida</taxon>
        <taxon>Arcoidea</taxon>
        <taxon>Arcidae</taxon>
        <taxon>Tegillarca</taxon>
    </lineage>
</organism>
<evidence type="ECO:0000313" key="3">
    <source>
        <dbReference type="EMBL" id="KAJ8301254.1"/>
    </source>
</evidence>